<gene>
    <name evidence="8" type="ORF">CLOBOL_01919</name>
</gene>
<dbReference type="EMBL" id="ABCC02000021">
    <property type="protein sequence ID" value="EDP17679.1"/>
    <property type="molecule type" value="Genomic_DNA"/>
</dbReference>
<comment type="similarity">
    <text evidence="1">Belongs to the CFA/CMAS family.</text>
</comment>
<reference evidence="8 9" key="2">
    <citation type="submission" date="2007-09" db="EMBL/GenBank/DDBJ databases">
        <title>Draft genome sequence of Clostridium bolteae (ATCC BAA-613).</title>
        <authorList>
            <person name="Sudarsanam P."/>
            <person name="Ley R."/>
            <person name="Guruge J."/>
            <person name="Turnbaugh P.J."/>
            <person name="Mahowald M."/>
            <person name="Liep D."/>
            <person name="Gordon J."/>
        </authorList>
    </citation>
    <scope>NUCLEOTIDE SEQUENCE [LARGE SCALE GENOMIC DNA]</scope>
    <source>
        <strain evidence="9">ATCC BAA-613 / DSM 15670 / CCUG 46953 / JCM 12243 / WAL 16351</strain>
    </source>
</reference>
<evidence type="ECO:0000256" key="1">
    <source>
        <dbReference type="ARBA" id="ARBA00010815"/>
    </source>
</evidence>
<name>A8RMI4_ENTBW</name>
<dbReference type="InterPro" id="IPR057206">
    <property type="entry name" value="DUF7884"/>
</dbReference>
<organism evidence="8 9">
    <name type="scientific">Enterocloster bolteae (strain ATCC BAA-613 / DSM 15670 / CCUG 46953 / JCM 12243 / WAL 16351)</name>
    <name type="common">Clostridium bolteae</name>
    <dbReference type="NCBI Taxonomy" id="411902"/>
    <lineage>
        <taxon>Bacteria</taxon>
        <taxon>Bacillati</taxon>
        <taxon>Bacillota</taxon>
        <taxon>Clostridia</taxon>
        <taxon>Lachnospirales</taxon>
        <taxon>Lachnospiraceae</taxon>
        <taxon>Enterocloster</taxon>
    </lineage>
</organism>
<dbReference type="HOGENOM" id="CLU_026434_6_2_9"/>
<accession>A8RMI4</accession>
<dbReference type="InterPro" id="IPR050723">
    <property type="entry name" value="CFA/CMAS"/>
</dbReference>
<keyword evidence="5" id="KW-0443">Lipid metabolism</keyword>
<evidence type="ECO:0000256" key="3">
    <source>
        <dbReference type="ARBA" id="ARBA00022679"/>
    </source>
</evidence>
<dbReference type="InterPro" id="IPR029063">
    <property type="entry name" value="SAM-dependent_MTases_sf"/>
</dbReference>
<dbReference type="GO" id="GO:0008168">
    <property type="term" value="F:methyltransferase activity"/>
    <property type="evidence" value="ECO:0007669"/>
    <property type="project" value="UniProtKB-KW"/>
</dbReference>
<evidence type="ECO:0000256" key="6">
    <source>
        <dbReference type="PIRSR" id="PIRSR003085-1"/>
    </source>
</evidence>
<dbReference type="AlphaFoldDB" id="A8RMI4"/>
<dbReference type="PaxDb" id="411902-CLOBOL_01919"/>
<keyword evidence="4" id="KW-0949">S-adenosyl-L-methionine</keyword>
<evidence type="ECO:0000256" key="2">
    <source>
        <dbReference type="ARBA" id="ARBA00022603"/>
    </source>
</evidence>
<keyword evidence="3" id="KW-0808">Transferase</keyword>
<dbReference type="SUPFAM" id="SSF53335">
    <property type="entry name" value="S-adenosyl-L-methionine-dependent methyltransferases"/>
    <property type="match status" value="1"/>
</dbReference>
<dbReference type="Pfam" id="PF25371">
    <property type="entry name" value="DUF7884"/>
    <property type="match status" value="1"/>
</dbReference>
<dbReference type="Pfam" id="PF02353">
    <property type="entry name" value="CMAS"/>
    <property type="match status" value="1"/>
</dbReference>
<dbReference type="Gene3D" id="3.40.50.150">
    <property type="entry name" value="Vaccinia Virus protein VP39"/>
    <property type="match status" value="1"/>
</dbReference>
<dbReference type="GO" id="GO:0008610">
    <property type="term" value="P:lipid biosynthetic process"/>
    <property type="evidence" value="ECO:0007669"/>
    <property type="project" value="InterPro"/>
</dbReference>
<evidence type="ECO:0000313" key="9">
    <source>
        <dbReference type="Proteomes" id="UP000005396"/>
    </source>
</evidence>
<dbReference type="InterPro" id="IPR003333">
    <property type="entry name" value="CMAS"/>
</dbReference>
<feature type="domain" description="DUF7884" evidence="7">
    <location>
        <begin position="38"/>
        <end position="117"/>
    </location>
</feature>
<dbReference type="PANTHER" id="PTHR43667:SF1">
    <property type="entry name" value="CYCLOPROPANE-FATTY-ACYL-PHOSPHOLIPID SYNTHASE"/>
    <property type="match status" value="1"/>
</dbReference>
<sequence>MCVFATVWTVLRIFYFQKGIILEERMCDTSMLEEKAMVQFLNRFTDYPFLVKWKDHEDRVGHGNPMFAVDIRETIPVKKLMDSTSLALGEAYMKGKLEVEGSLYEALDHFLGQMDRFSVNRLHLRKLLHPSNSRKNQKMEVSSHYDIGNDFYRLWLDETMNYSCGYFKTENDTLYEAQVNKTDYILKKLALEEGMSLLDVGCGWGFLLIRAAREYGARGTGITLSTEQYDGFKKRIEEEGLEHLLDVRLMDYRDLPQSGMKFDRVVSVGMVEHVGRENYGRFMDCVDKVLNPGGVFLLHFISSQKEHAGDPWIKKYIFPGGVIPSLREIISLMAEHDFHILDVENLRNHYNKTLLCWEKNFKEHEKEIKDMFDEEFVRMWDLYLCSCAATFHNGVIDLHQILVSKGVNNELPMVRWY</sequence>
<dbReference type="PANTHER" id="PTHR43667">
    <property type="entry name" value="CYCLOPROPANE-FATTY-ACYL-PHOSPHOLIPID SYNTHASE"/>
    <property type="match status" value="1"/>
</dbReference>
<proteinExistence type="inferred from homology"/>
<evidence type="ECO:0000256" key="4">
    <source>
        <dbReference type="ARBA" id="ARBA00022691"/>
    </source>
</evidence>
<reference evidence="8 9" key="1">
    <citation type="submission" date="2007-08" db="EMBL/GenBank/DDBJ databases">
        <authorList>
            <person name="Fulton L."/>
            <person name="Clifton S."/>
            <person name="Fulton B."/>
            <person name="Xu J."/>
            <person name="Minx P."/>
            <person name="Pepin K.H."/>
            <person name="Johnson M."/>
            <person name="Thiruvilangam P."/>
            <person name="Bhonagiri V."/>
            <person name="Nash W.E."/>
            <person name="Mardis E.R."/>
            <person name="Wilson R.K."/>
        </authorList>
    </citation>
    <scope>NUCLEOTIDE SEQUENCE [LARGE SCALE GENOMIC DNA]</scope>
    <source>
        <strain evidence="9">ATCC BAA-613 / DSM 15670 / CCUG 46953 / JCM 12243 / WAL 16351</strain>
    </source>
</reference>
<dbReference type="CDD" id="cd02440">
    <property type="entry name" value="AdoMet_MTases"/>
    <property type="match status" value="1"/>
</dbReference>
<dbReference type="Proteomes" id="UP000005396">
    <property type="component" value="Unassembled WGS sequence"/>
</dbReference>
<keyword evidence="2" id="KW-0489">Methyltransferase</keyword>
<evidence type="ECO:0000256" key="5">
    <source>
        <dbReference type="ARBA" id="ARBA00023098"/>
    </source>
</evidence>
<evidence type="ECO:0000259" key="7">
    <source>
        <dbReference type="Pfam" id="PF25371"/>
    </source>
</evidence>
<comment type="caution">
    <text evidence="8">The sequence shown here is derived from an EMBL/GenBank/DDBJ whole genome shotgun (WGS) entry which is preliminary data.</text>
</comment>
<dbReference type="PIRSF" id="PIRSF003085">
    <property type="entry name" value="CMAS"/>
    <property type="match status" value="1"/>
</dbReference>
<dbReference type="GO" id="GO:0032259">
    <property type="term" value="P:methylation"/>
    <property type="evidence" value="ECO:0007669"/>
    <property type="project" value="UniProtKB-KW"/>
</dbReference>
<protein>
    <recommendedName>
        <fullName evidence="7">DUF7884 domain-containing protein</fullName>
    </recommendedName>
</protein>
<evidence type="ECO:0000313" key="8">
    <source>
        <dbReference type="EMBL" id="EDP17679.1"/>
    </source>
</evidence>
<feature type="active site" evidence="6">
    <location>
        <position position="387"/>
    </location>
</feature>
<dbReference type="eggNOG" id="COG2230">
    <property type="taxonomic scope" value="Bacteria"/>
</dbReference>